<reference evidence="1" key="2">
    <citation type="submission" date="2014-03" db="EMBL/GenBank/DDBJ databases">
        <title>Candidatus Competibacter-lineage genomes retrieved from metagenomes reveal functional metabolic diversity.</title>
        <authorList>
            <person name="McIlroy S.J."/>
            <person name="Albertsen M."/>
            <person name="Andresen E.K."/>
            <person name="Saunders A.M."/>
            <person name="Kristiansen R."/>
            <person name="Stokholm-Bjerregaard M."/>
            <person name="Nielsen K.L."/>
            <person name="Nielsen P.H."/>
        </authorList>
    </citation>
    <scope>NUCLEOTIDE SEQUENCE</scope>
    <source>
        <strain evidence="1">Run_A_D11</strain>
    </source>
</reference>
<organism evidence="1 2">
    <name type="scientific">Candidatus Competibacter denitrificans Run_A_D11</name>
    <dbReference type="NCBI Taxonomy" id="1400863"/>
    <lineage>
        <taxon>Bacteria</taxon>
        <taxon>Pseudomonadati</taxon>
        <taxon>Pseudomonadota</taxon>
        <taxon>Gammaproteobacteria</taxon>
        <taxon>Candidatus Competibacteraceae</taxon>
        <taxon>Candidatus Competibacter</taxon>
    </lineage>
</organism>
<keyword evidence="2" id="KW-1185">Reference proteome</keyword>
<dbReference type="Proteomes" id="UP000035760">
    <property type="component" value="Unassembled WGS sequence"/>
</dbReference>
<name>W6M898_9GAMM</name>
<evidence type="ECO:0000313" key="1">
    <source>
        <dbReference type="EMBL" id="CDI01955.1"/>
    </source>
</evidence>
<protein>
    <submittedName>
        <fullName evidence="1">Uncharacterized protein</fullName>
    </submittedName>
</protein>
<dbReference type="EMBL" id="CBTJ020000027">
    <property type="protein sequence ID" value="CDI01955.1"/>
    <property type="molecule type" value="Genomic_DNA"/>
</dbReference>
<dbReference type="AlphaFoldDB" id="W6M898"/>
<sequence length="47" mass="5019">MGIVAEGLNGEGVGQIKVREEGSYQCGDWIPSAGALQGRRLMRKSGR</sequence>
<gene>
    <name evidence="1" type="ORF">BN873_210176</name>
</gene>
<evidence type="ECO:0000313" key="2">
    <source>
        <dbReference type="Proteomes" id="UP000035760"/>
    </source>
</evidence>
<accession>W6M898</accession>
<proteinExistence type="predicted"/>
<comment type="caution">
    <text evidence="1">The sequence shown here is derived from an EMBL/GenBank/DDBJ whole genome shotgun (WGS) entry which is preliminary data.</text>
</comment>
<reference evidence="1" key="1">
    <citation type="submission" date="2013-07" db="EMBL/GenBank/DDBJ databases">
        <authorList>
            <person name="McIlroy S."/>
        </authorList>
    </citation>
    <scope>NUCLEOTIDE SEQUENCE [LARGE SCALE GENOMIC DNA]</scope>
    <source>
        <strain evidence="1">Run_A_D11</strain>
    </source>
</reference>